<organism evidence="14 15">
    <name type="scientific">Myotis davidii</name>
    <name type="common">David's myotis</name>
    <dbReference type="NCBI Taxonomy" id="225400"/>
    <lineage>
        <taxon>Eukaryota</taxon>
        <taxon>Metazoa</taxon>
        <taxon>Chordata</taxon>
        <taxon>Craniata</taxon>
        <taxon>Vertebrata</taxon>
        <taxon>Euteleostomi</taxon>
        <taxon>Mammalia</taxon>
        <taxon>Eutheria</taxon>
        <taxon>Laurasiatheria</taxon>
        <taxon>Chiroptera</taxon>
        <taxon>Yangochiroptera</taxon>
        <taxon>Vespertilionidae</taxon>
        <taxon>Myotis</taxon>
    </lineage>
</organism>
<dbReference type="SUPFAM" id="SSF57716">
    <property type="entry name" value="Glucocorticoid receptor-like (DNA-binding domain)"/>
    <property type="match status" value="1"/>
</dbReference>
<dbReference type="PROSITE" id="PS51030">
    <property type="entry name" value="NUCLEAR_REC_DBD_2"/>
    <property type="match status" value="1"/>
</dbReference>
<evidence type="ECO:0000256" key="9">
    <source>
        <dbReference type="ARBA" id="ARBA00023242"/>
    </source>
</evidence>
<dbReference type="InterPro" id="IPR000536">
    <property type="entry name" value="Nucl_hrmn_rcpt_lig-bd"/>
</dbReference>
<keyword evidence="9 10" id="KW-0539">Nucleus</keyword>
<dbReference type="InterPro" id="IPR050274">
    <property type="entry name" value="Nuclear_hormone_rcpt_NR2"/>
</dbReference>
<feature type="compositionally biased region" description="Pro residues" evidence="11">
    <location>
        <begin position="185"/>
        <end position="194"/>
    </location>
</feature>
<dbReference type="GO" id="GO:0008270">
    <property type="term" value="F:zinc ion binding"/>
    <property type="evidence" value="ECO:0007669"/>
    <property type="project" value="UniProtKB-KW"/>
</dbReference>
<dbReference type="SMART" id="SM00430">
    <property type="entry name" value="HOLI"/>
    <property type="match status" value="1"/>
</dbReference>
<dbReference type="InterPro" id="IPR001628">
    <property type="entry name" value="Znf_hrmn_rcpt"/>
</dbReference>
<evidence type="ECO:0000256" key="4">
    <source>
        <dbReference type="ARBA" id="ARBA00022833"/>
    </source>
</evidence>
<dbReference type="Gene3D" id="1.10.565.10">
    <property type="entry name" value="Retinoid X Receptor"/>
    <property type="match status" value="1"/>
</dbReference>
<evidence type="ECO:0000256" key="2">
    <source>
        <dbReference type="ARBA" id="ARBA00022723"/>
    </source>
</evidence>
<evidence type="ECO:0000256" key="6">
    <source>
        <dbReference type="ARBA" id="ARBA00023125"/>
    </source>
</evidence>
<proteinExistence type="inferred from homology"/>
<dbReference type="Pfam" id="PF00105">
    <property type="entry name" value="zf-C4"/>
    <property type="match status" value="1"/>
</dbReference>
<dbReference type="EMBL" id="KB111258">
    <property type="protein sequence ID" value="ELK26129.1"/>
    <property type="molecule type" value="Genomic_DNA"/>
</dbReference>
<feature type="domain" description="Nuclear receptor" evidence="12">
    <location>
        <begin position="243"/>
        <end position="318"/>
    </location>
</feature>
<evidence type="ECO:0000256" key="7">
    <source>
        <dbReference type="ARBA" id="ARBA00023163"/>
    </source>
</evidence>
<keyword evidence="7 10" id="KW-0804">Transcription</keyword>
<dbReference type="InterPro" id="IPR001723">
    <property type="entry name" value="Nuclear_hrmn_rcpt"/>
</dbReference>
<dbReference type="eggNOG" id="KOG3575">
    <property type="taxonomic scope" value="Eukaryota"/>
</dbReference>
<dbReference type="CDD" id="cd06956">
    <property type="entry name" value="NR_DBD_RXR"/>
    <property type="match status" value="1"/>
</dbReference>
<protein>
    <submittedName>
        <fullName evidence="14">Retinoic acid receptor RXR-beta</fullName>
    </submittedName>
</protein>
<evidence type="ECO:0000256" key="3">
    <source>
        <dbReference type="ARBA" id="ARBA00022771"/>
    </source>
</evidence>
<evidence type="ECO:0000313" key="15">
    <source>
        <dbReference type="Proteomes" id="UP000010556"/>
    </source>
</evidence>
<comment type="subcellular location">
    <subcellularLocation>
        <location evidence="10">Nucleus</location>
    </subcellularLocation>
</comment>
<comment type="similarity">
    <text evidence="1">Belongs to the nuclear hormone receptor family. NR2 subfamily.</text>
</comment>
<feature type="region of interest" description="Disordered" evidence="11">
    <location>
        <begin position="1"/>
        <end position="34"/>
    </location>
</feature>
<dbReference type="SUPFAM" id="SSF48508">
    <property type="entry name" value="Nuclear receptor ligand-binding domain"/>
    <property type="match status" value="1"/>
</dbReference>
<feature type="compositionally biased region" description="Pro residues" evidence="11">
    <location>
        <begin position="159"/>
        <end position="172"/>
    </location>
</feature>
<dbReference type="Proteomes" id="UP000010556">
    <property type="component" value="Unassembled WGS sequence"/>
</dbReference>
<dbReference type="Pfam" id="PF00104">
    <property type="entry name" value="Hormone_recep"/>
    <property type="match status" value="1"/>
</dbReference>
<evidence type="ECO:0000256" key="8">
    <source>
        <dbReference type="ARBA" id="ARBA00023170"/>
    </source>
</evidence>
<keyword evidence="8 10" id="KW-0675">Receptor</keyword>
<dbReference type="CDD" id="cd06943">
    <property type="entry name" value="NR_LBD_RXR_like"/>
    <property type="match status" value="1"/>
</dbReference>
<feature type="region of interest" description="Disordered" evidence="11">
    <location>
        <begin position="317"/>
        <end position="340"/>
    </location>
</feature>
<name>L5LII5_MYODS</name>
<keyword evidence="5 10" id="KW-0805">Transcription regulation</keyword>
<dbReference type="AlphaFoldDB" id="L5LII5"/>
<dbReference type="GO" id="GO:0005634">
    <property type="term" value="C:nucleus"/>
    <property type="evidence" value="ECO:0007669"/>
    <property type="project" value="UniProtKB-SubCell"/>
</dbReference>
<dbReference type="SMART" id="SM00399">
    <property type="entry name" value="ZnF_C4"/>
    <property type="match status" value="1"/>
</dbReference>
<dbReference type="PRINTS" id="PR00398">
    <property type="entry name" value="STRDHORMONER"/>
</dbReference>
<feature type="compositionally biased region" description="Low complexity" evidence="11">
    <location>
        <begin position="116"/>
        <end position="137"/>
    </location>
</feature>
<evidence type="ECO:0000256" key="5">
    <source>
        <dbReference type="ARBA" id="ARBA00023015"/>
    </source>
</evidence>
<feature type="compositionally biased region" description="Pro residues" evidence="11">
    <location>
        <begin position="138"/>
        <end position="150"/>
    </location>
</feature>
<dbReference type="PROSITE" id="PS00031">
    <property type="entry name" value="NUCLEAR_REC_DBD_1"/>
    <property type="match status" value="1"/>
</dbReference>
<feature type="compositionally biased region" description="Basic and acidic residues" evidence="11">
    <location>
        <begin position="317"/>
        <end position="329"/>
    </location>
</feature>
<accession>L5LII5</accession>
<keyword evidence="4 10" id="KW-0862">Zinc</keyword>
<feature type="region of interest" description="Disordered" evidence="11">
    <location>
        <begin position="354"/>
        <end position="377"/>
    </location>
</feature>
<keyword evidence="2 10" id="KW-0479">Metal-binding</keyword>
<dbReference type="PROSITE" id="PS51843">
    <property type="entry name" value="NR_LBD"/>
    <property type="match status" value="1"/>
</dbReference>
<evidence type="ECO:0000256" key="10">
    <source>
        <dbReference type="RuleBase" id="RU004334"/>
    </source>
</evidence>
<dbReference type="PRINTS" id="PR00545">
    <property type="entry name" value="RETINOIDXR"/>
</dbReference>
<feature type="region of interest" description="Disordered" evidence="11">
    <location>
        <begin position="113"/>
        <end position="222"/>
    </location>
</feature>
<sequence length="574" mass="61194">MLTSSGIRSAPGLLGRGSPASSSRGNRKSRLSVPVLYQDGGARRRRPCPGAHARVRRLFEGRVGEAGSRAGDRLLRFQRGEGAGTSTATSLLYQDGFHIGAVILVQSSAKRLIRPGSGQNSRSPDSSSPNPLSQGAPPHSPPGPPLPPSAAPSLGGSGAPPPPPMPPPPLGSPFPVISSSMGSPGLPPPAPPGFSGPVSSPQINSTVSLPGGGSGTPEDVKPPVLGVRGLHCPPPPGGPGAGKRLCAICGDRSSGKHYGVYSCEGCKGFFKRTIRKDLTYSCRDNKDCTVDKRQRNRCQYCRYQKCLATGMKREAVQEERQRGKDKDGDGEGAGGAPEEMPVDRILEAELAVEQKSDQGVEGPGGTGGSGSSPNDPVTNICQAADKQLFTLVEWAKRIPHFSSLPLDDQVILLRAGWNELLIASFSHRSIDVRDGILLATGLHVHRNSAHSAGVGAIFDRVLTELVSKMRDMRMDKTELGCLRAIILFNPDAKGLSNPSEVEVLREKVYASLETYCKQKYPEQQGRFAKLLLRLPALRSIGLKCLEHLFFFKLIGDTPIDTFLMEMLEAPHQLA</sequence>
<dbReference type="InterPro" id="IPR013088">
    <property type="entry name" value="Znf_NHR/GATA"/>
</dbReference>
<evidence type="ECO:0000256" key="1">
    <source>
        <dbReference type="ARBA" id="ARBA00006421"/>
    </source>
</evidence>
<feature type="domain" description="NR LBD" evidence="13">
    <location>
        <begin position="337"/>
        <end position="570"/>
    </location>
</feature>
<keyword evidence="3 10" id="KW-0863">Zinc-finger</keyword>
<dbReference type="GO" id="GO:0003707">
    <property type="term" value="F:nuclear steroid receptor activity"/>
    <property type="evidence" value="ECO:0007669"/>
    <property type="project" value="InterPro"/>
</dbReference>
<gene>
    <name evidence="14" type="ORF">MDA_GLEAN10006857</name>
</gene>
<dbReference type="FunFam" id="3.30.50.10:FF:000005">
    <property type="entry name" value="Retinoic acid receptor RXR-alpha"/>
    <property type="match status" value="1"/>
</dbReference>
<dbReference type="GO" id="GO:0043565">
    <property type="term" value="F:sequence-specific DNA binding"/>
    <property type="evidence" value="ECO:0007669"/>
    <property type="project" value="InterPro"/>
</dbReference>
<keyword evidence="15" id="KW-1185">Reference proteome</keyword>
<evidence type="ECO:0000259" key="13">
    <source>
        <dbReference type="PROSITE" id="PS51843"/>
    </source>
</evidence>
<feature type="compositionally biased region" description="Low complexity" evidence="11">
    <location>
        <begin position="173"/>
        <end position="184"/>
    </location>
</feature>
<dbReference type="FunFam" id="1.10.565.10:FF:000002">
    <property type="entry name" value="Retinoic acid receptor RXR-alpha"/>
    <property type="match status" value="1"/>
</dbReference>
<feature type="compositionally biased region" description="Gly residues" evidence="11">
    <location>
        <begin position="361"/>
        <end position="370"/>
    </location>
</feature>
<dbReference type="Gene3D" id="3.30.50.10">
    <property type="entry name" value="Erythroid Transcription Factor GATA-1, subunit A"/>
    <property type="match status" value="1"/>
</dbReference>
<dbReference type="InterPro" id="IPR035500">
    <property type="entry name" value="NHR-like_dom_sf"/>
</dbReference>
<dbReference type="InterPro" id="IPR000003">
    <property type="entry name" value="Retinoid-X_rcpt/HNF4"/>
</dbReference>
<evidence type="ECO:0000256" key="11">
    <source>
        <dbReference type="SAM" id="MobiDB-lite"/>
    </source>
</evidence>
<dbReference type="PANTHER" id="PTHR24083">
    <property type="entry name" value="NUCLEAR HORMONE RECEPTOR"/>
    <property type="match status" value="1"/>
</dbReference>
<evidence type="ECO:0000259" key="12">
    <source>
        <dbReference type="PROSITE" id="PS51030"/>
    </source>
</evidence>
<keyword evidence="6 10" id="KW-0238">DNA-binding</keyword>
<dbReference type="PRINTS" id="PR00047">
    <property type="entry name" value="STROIDFINGER"/>
</dbReference>
<evidence type="ECO:0000313" key="14">
    <source>
        <dbReference type="EMBL" id="ELK26129.1"/>
    </source>
</evidence>
<reference evidence="15" key="1">
    <citation type="journal article" date="2013" name="Science">
        <title>Comparative analysis of bat genomes provides insight into the evolution of flight and immunity.</title>
        <authorList>
            <person name="Zhang G."/>
            <person name="Cowled C."/>
            <person name="Shi Z."/>
            <person name="Huang Z."/>
            <person name="Bishop-Lilly K.A."/>
            <person name="Fang X."/>
            <person name="Wynne J.W."/>
            <person name="Xiong Z."/>
            <person name="Baker M.L."/>
            <person name="Zhao W."/>
            <person name="Tachedjian M."/>
            <person name="Zhu Y."/>
            <person name="Zhou P."/>
            <person name="Jiang X."/>
            <person name="Ng J."/>
            <person name="Yang L."/>
            <person name="Wu L."/>
            <person name="Xiao J."/>
            <person name="Feng Y."/>
            <person name="Chen Y."/>
            <person name="Sun X."/>
            <person name="Zhang Y."/>
            <person name="Marsh G.A."/>
            <person name="Crameri G."/>
            <person name="Broder C.C."/>
            <person name="Frey K.G."/>
            <person name="Wang L.F."/>
            <person name="Wang J."/>
        </authorList>
    </citation>
    <scope>NUCLEOTIDE SEQUENCE [LARGE SCALE GENOMIC DNA]</scope>
</reference>